<dbReference type="InterPro" id="IPR043359">
    <property type="entry name" value="GLI-like"/>
</dbReference>
<evidence type="ECO:0000313" key="10">
    <source>
        <dbReference type="EMBL" id="KAJ8660493.1"/>
    </source>
</evidence>
<dbReference type="Proteomes" id="UP001234581">
    <property type="component" value="Unassembled WGS sequence"/>
</dbReference>
<dbReference type="RefSeq" id="XP_058345406.1">
    <property type="nucleotide sequence ID" value="XM_058484017.1"/>
</dbReference>
<dbReference type="InterPro" id="IPR036236">
    <property type="entry name" value="Znf_C2H2_sf"/>
</dbReference>
<evidence type="ECO:0000256" key="6">
    <source>
        <dbReference type="ARBA" id="ARBA00023242"/>
    </source>
</evidence>
<proteinExistence type="predicted"/>
<comment type="caution">
    <text evidence="10">The sequence shown here is derived from an EMBL/GenBank/DDBJ whole genome shotgun (WGS) entry which is preliminary data.</text>
</comment>
<feature type="region of interest" description="Disordered" evidence="8">
    <location>
        <begin position="158"/>
        <end position="222"/>
    </location>
</feature>
<feature type="region of interest" description="Disordered" evidence="8">
    <location>
        <begin position="1"/>
        <end position="67"/>
    </location>
</feature>
<dbReference type="Gene3D" id="3.30.160.60">
    <property type="entry name" value="Classic Zinc Finger"/>
    <property type="match status" value="2"/>
</dbReference>
<evidence type="ECO:0000256" key="7">
    <source>
        <dbReference type="PROSITE-ProRule" id="PRU00042"/>
    </source>
</evidence>
<reference evidence="10 11" key="1">
    <citation type="submission" date="2023-03" db="EMBL/GenBank/DDBJ databases">
        <title>Genome sequence of Lichtheimia ornata CBS 291.66.</title>
        <authorList>
            <person name="Mohabir J.T."/>
            <person name="Shea T.P."/>
            <person name="Kurbessoian T."/>
            <person name="Berby B."/>
            <person name="Fontaine J."/>
            <person name="Livny J."/>
            <person name="Gnirke A."/>
            <person name="Stajich J.E."/>
            <person name="Cuomo C.A."/>
        </authorList>
    </citation>
    <scope>NUCLEOTIDE SEQUENCE [LARGE SCALE GENOMIC DNA]</scope>
    <source>
        <strain evidence="10">CBS 291.66</strain>
    </source>
</reference>
<dbReference type="PANTHER" id="PTHR45718:SF4">
    <property type="entry name" value="TRANSCRIPTIONAL ACTIVATOR CUBITUS INTERRUPTUS"/>
    <property type="match status" value="1"/>
</dbReference>
<evidence type="ECO:0000256" key="5">
    <source>
        <dbReference type="ARBA" id="ARBA00022833"/>
    </source>
</evidence>
<keyword evidence="4 7" id="KW-0863">Zinc-finger</keyword>
<comment type="subcellular location">
    <subcellularLocation>
        <location evidence="1">Nucleus</location>
    </subcellularLocation>
</comment>
<keyword evidence="11" id="KW-1185">Reference proteome</keyword>
<name>A0AAD7V8D2_9FUNG</name>
<dbReference type="GO" id="GO:0000981">
    <property type="term" value="F:DNA-binding transcription factor activity, RNA polymerase II-specific"/>
    <property type="evidence" value="ECO:0007669"/>
    <property type="project" value="TreeGrafter"/>
</dbReference>
<feature type="compositionally biased region" description="Low complexity" evidence="8">
    <location>
        <begin position="296"/>
        <end position="315"/>
    </location>
</feature>
<feature type="region of interest" description="Disordered" evidence="8">
    <location>
        <begin position="296"/>
        <end position="347"/>
    </location>
</feature>
<organism evidence="10 11">
    <name type="scientific">Lichtheimia ornata</name>
    <dbReference type="NCBI Taxonomy" id="688661"/>
    <lineage>
        <taxon>Eukaryota</taxon>
        <taxon>Fungi</taxon>
        <taxon>Fungi incertae sedis</taxon>
        <taxon>Mucoromycota</taxon>
        <taxon>Mucoromycotina</taxon>
        <taxon>Mucoromycetes</taxon>
        <taxon>Mucorales</taxon>
        <taxon>Lichtheimiaceae</taxon>
        <taxon>Lichtheimia</taxon>
    </lineage>
</organism>
<sequence>MSLSAPPANMATPVAAPTAPPPPPSVPSGMSGSTMASTETTSPPLQVVNSSSSNNNNTDTPNRASPGHSHDTLLCHWGDCQQQFENHVTLAAHLSEDHVGWKRPEYVCDWINCARRGVKCHSRFALMMHLRIHTGEKPFVCKHPGCDQAFGRQDALMRHKKAEHEPQDPKPVRKHQQQPDIKTSPNKRRRMAAPITHHHHHQHHQHQQNYSHQQHHHHHPMPTVYQSHHYRRGSISDDEDSSLTQAQKYKLAKAKLRYILRENEILNDEWMSIQKKLRHLQTERRVLLEVLMGNNAGTGSTTTTTAATTTAAGGNNHHDPMDLSDDDDDGEDIDSQDSMLEDDEENH</sequence>
<keyword evidence="6" id="KW-0539">Nucleus</keyword>
<dbReference type="PANTHER" id="PTHR45718">
    <property type="entry name" value="TRANSCRIPTIONAL ACTIVATOR CUBITUS INTERRUPTUS"/>
    <property type="match status" value="1"/>
</dbReference>
<feature type="compositionally biased region" description="Polar residues" evidence="8">
    <location>
        <begin position="34"/>
        <end position="48"/>
    </location>
</feature>
<evidence type="ECO:0000256" key="3">
    <source>
        <dbReference type="ARBA" id="ARBA00022737"/>
    </source>
</evidence>
<dbReference type="EMBL" id="JARTCD010000013">
    <property type="protein sequence ID" value="KAJ8660493.1"/>
    <property type="molecule type" value="Genomic_DNA"/>
</dbReference>
<dbReference type="AlphaFoldDB" id="A0AAD7V8D2"/>
<feature type="compositionally biased region" description="Low complexity" evidence="8">
    <location>
        <begin position="1"/>
        <end position="17"/>
    </location>
</feature>
<evidence type="ECO:0000256" key="2">
    <source>
        <dbReference type="ARBA" id="ARBA00022723"/>
    </source>
</evidence>
<keyword evidence="2" id="KW-0479">Metal-binding</keyword>
<dbReference type="GO" id="GO:0005634">
    <property type="term" value="C:nucleus"/>
    <property type="evidence" value="ECO:0007669"/>
    <property type="project" value="UniProtKB-SubCell"/>
</dbReference>
<evidence type="ECO:0000256" key="8">
    <source>
        <dbReference type="SAM" id="MobiDB-lite"/>
    </source>
</evidence>
<feature type="domain" description="C2H2-type" evidence="9">
    <location>
        <begin position="111"/>
        <end position="138"/>
    </location>
</feature>
<dbReference type="GO" id="GO:0000978">
    <property type="term" value="F:RNA polymerase II cis-regulatory region sequence-specific DNA binding"/>
    <property type="evidence" value="ECO:0007669"/>
    <property type="project" value="TreeGrafter"/>
</dbReference>
<evidence type="ECO:0000256" key="4">
    <source>
        <dbReference type="ARBA" id="ARBA00022771"/>
    </source>
</evidence>
<protein>
    <recommendedName>
        <fullName evidence="9">C2H2-type domain-containing protein</fullName>
    </recommendedName>
</protein>
<feature type="compositionally biased region" description="Basic and acidic residues" evidence="8">
    <location>
        <begin position="162"/>
        <end position="171"/>
    </location>
</feature>
<dbReference type="InterPro" id="IPR013087">
    <property type="entry name" value="Znf_C2H2_type"/>
</dbReference>
<feature type="compositionally biased region" description="Acidic residues" evidence="8">
    <location>
        <begin position="322"/>
        <end position="347"/>
    </location>
</feature>
<keyword evidence="5" id="KW-0862">Zinc</keyword>
<evidence type="ECO:0000313" key="11">
    <source>
        <dbReference type="Proteomes" id="UP001234581"/>
    </source>
</evidence>
<feature type="domain" description="C2H2-type" evidence="9">
    <location>
        <begin position="139"/>
        <end position="169"/>
    </location>
</feature>
<dbReference type="GO" id="GO:0008270">
    <property type="term" value="F:zinc ion binding"/>
    <property type="evidence" value="ECO:0007669"/>
    <property type="project" value="UniProtKB-KW"/>
</dbReference>
<dbReference type="GeneID" id="83211364"/>
<feature type="compositionally biased region" description="Basic residues" evidence="8">
    <location>
        <begin position="185"/>
        <end position="206"/>
    </location>
</feature>
<dbReference type="PROSITE" id="PS50157">
    <property type="entry name" value="ZINC_FINGER_C2H2_2"/>
    <property type="match status" value="2"/>
</dbReference>
<keyword evidence="3" id="KW-0677">Repeat</keyword>
<dbReference type="SMART" id="SM00355">
    <property type="entry name" value="ZnF_C2H2"/>
    <property type="match status" value="3"/>
</dbReference>
<evidence type="ECO:0000256" key="1">
    <source>
        <dbReference type="ARBA" id="ARBA00004123"/>
    </source>
</evidence>
<accession>A0AAD7V8D2</accession>
<dbReference type="SUPFAM" id="SSF57667">
    <property type="entry name" value="beta-beta-alpha zinc fingers"/>
    <property type="match status" value="2"/>
</dbReference>
<gene>
    <name evidence="10" type="ORF">O0I10_003951</name>
</gene>
<evidence type="ECO:0000259" key="9">
    <source>
        <dbReference type="PROSITE" id="PS50157"/>
    </source>
</evidence>
<dbReference type="PROSITE" id="PS00028">
    <property type="entry name" value="ZINC_FINGER_C2H2_1"/>
    <property type="match status" value="2"/>
</dbReference>